<sequence length="117" mass="13823">MKKHFIFLGNMGVIYYSWLLCVLFLAIIFCLEGTAFVNPPMVLTFTIFALLLVYTWNCSYIALEEPARLRLPYQKTVVLDRKPVLLARWKSFRVYRAQVSKHQTIDYVVFHRKRGSK</sequence>
<evidence type="ECO:0000313" key="3">
    <source>
        <dbReference type="Proteomes" id="UP000438120"/>
    </source>
</evidence>
<evidence type="ECO:0000313" key="2">
    <source>
        <dbReference type="EMBL" id="MST87155.1"/>
    </source>
</evidence>
<feature type="transmembrane region" description="Helical" evidence="1">
    <location>
        <begin position="12"/>
        <end position="36"/>
    </location>
</feature>
<protein>
    <submittedName>
        <fullName evidence="2">Uncharacterized protein</fullName>
    </submittedName>
</protein>
<proteinExistence type="predicted"/>
<dbReference type="RefSeq" id="WP_154548669.1">
    <property type="nucleotide sequence ID" value="NZ_VUMX01000013.1"/>
</dbReference>
<accession>A0A6A8MEE5</accession>
<keyword evidence="1" id="KW-0812">Transmembrane</keyword>
<dbReference type="AlphaFoldDB" id="A0A6A8MEE5"/>
<dbReference type="Proteomes" id="UP000438120">
    <property type="component" value="Unassembled WGS sequence"/>
</dbReference>
<reference evidence="2 3" key="1">
    <citation type="submission" date="2019-08" db="EMBL/GenBank/DDBJ databases">
        <title>In-depth cultivation of the pig gut microbiome towards novel bacterial diversity and tailored functional studies.</title>
        <authorList>
            <person name="Wylensek D."/>
            <person name="Hitch T.C.A."/>
            <person name="Clavel T."/>
        </authorList>
    </citation>
    <scope>NUCLEOTIDE SEQUENCE [LARGE SCALE GENOMIC DNA]</scope>
    <source>
        <strain evidence="2 3">Bifido-178-WT-2B</strain>
    </source>
</reference>
<gene>
    <name evidence="2" type="ORF">FYJ62_05765</name>
</gene>
<keyword evidence="3" id="KW-1185">Reference proteome</keyword>
<dbReference type="EMBL" id="VUMX01000013">
    <property type="protein sequence ID" value="MST87155.1"/>
    <property type="molecule type" value="Genomic_DNA"/>
</dbReference>
<evidence type="ECO:0000256" key="1">
    <source>
        <dbReference type="SAM" id="Phobius"/>
    </source>
</evidence>
<dbReference type="OrthoDB" id="2311910at2"/>
<comment type="caution">
    <text evidence="2">The sequence shown here is derived from an EMBL/GenBank/DDBJ whole genome shotgun (WGS) entry which is preliminary data.</text>
</comment>
<keyword evidence="1" id="KW-1133">Transmembrane helix</keyword>
<organism evidence="2 3">
    <name type="scientific">Lactobacillus porci</name>
    <dbReference type="NCBI Taxonomy" id="2012477"/>
    <lineage>
        <taxon>Bacteria</taxon>
        <taxon>Bacillati</taxon>
        <taxon>Bacillota</taxon>
        <taxon>Bacilli</taxon>
        <taxon>Lactobacillales</taxon>
        <taxon>Lactobacillaceae</taxon>
        <taxon>Lactobacillus</taxon>
    </lineage>
</organism>
<feature type="transmembrane region" description="Helical" evidence="1">
    <location>
        <begin position="42"/>
        <end position="63"/>
    </location>
</feature>
<keyword evidence="1" id="KW-0472">Membrane</keyword>
<name>A0A6A8MEE5_9LACO</name>